<keyword evidence="4" id="KW-0808">Transferase</keyword>
<dbReference type="InterPro" id="IPR043128">
    <property type="entry name" value="Rev_trsase/Diguanyl_cyclase"/>
</dbReference>
<dbReference type="InterPro" id="IPR001610">
    <property type="entry name" value="PAC"/>
</dbReference>
<feature type="domain" description="PAC" evidence="2">
    <location>
        <begin position="94"/>
        <end position="146"/>
    </location>
</feature>
<gene>
    <name evidence="4" type="ORF">LJD61_12345</name>
</gene>
<organism evidence="4 5">
    <name type="scientific">Lutispora saccharofermentans</name>
    <dbReference type="NCBI Taxonomy" id="3024236"/>
    <lineage>
        <taxon>Bacteria</taxon>
        <taxon>Bacillati</taxon>
        <taxon>Bacillota</taxon>
        <taxon>Clostridia</taxon>
        <taxon>Lutisporales</taxon>
        <taxon>Lutisporaceae</taxon>
        <taxon>Lutispora</taxon>
    </lineage>
</organism>
<dbReference type="SMART" id="SM00267">
    <property type="entry name" value="GGDEF"/>
    <property type="match status" value="1"/>
</dbReference>
<evidence type="ECO:0000259" key="1">
    <source>
        <dbReference type="PROSITE" id="PS50112"/>
    </source>
</evidence>
<dbReference type="SUPFAM" id="SSF55785">
    <property type="entry name" value="PYP-like sensor domain (PAS domain)"/>
    <property type="match status" value="2"/>
</dbReference>
<dbReference type="Pfam" id="PF00990">
    <property type="entry name" value="GGDEF"/>
    <property type="match status" value="1"/>
</dbReference>
<keyword evidence="4" id="KW-0548">Nucleotidyltransferase</keyword>
<feature type="domain" description="PAS" evidence="1">
    <location>
        <begin position="147"/>
        <end position="198"/>
    </location>
</feature>
<dbReference type="Gene3D" id="3.30.70.270">
    <property type="match status" value="1"/>
</dbReference>
<dbReference type="InterPro" id="IPR000014">
    <property type="entry name" value="PAS"/>
</dbReference>
<evidence type="ECO:0000259" key="2">
    <source>
        <dbReference type="PROSITE" id="PS50113"/>
    </source>
</evidence>
<feature type="domain" description="GGDEF" evidence="3">
    <location>
        <begin position="302"/>
        <end position="425"/>
    </location>
</feature>
<dbReference type="Pfam" id="PF13426">
    <property type="entry name" value="PAS_9"/>
    <property type="match status" value="1"/>
</dbReference>
<protein>
    <submittedName>
        <fullName evidence="4">Diguanylate cyclase</fullName>
        <ecNumber evidence="4">2.7.7.65</ecNumber>
    </submittedName>
</protein>
<proteinExistence type="predicted"/>
<dbReference type="PANTHER" id="PTHR44757:SF2">
    <property type="entry name" value="BIOFILM ARCHITECTURE MAINTENANCE PROTEIN MBAA"/>
    <property type="match status" value="1"/>
</dbReference>
<name>A0ABT1NGY0_9FIRM</name>
<dbReference type="InterPro" id="IPR035965">
    <property type="entry name" value="PAS-like_dom_sf"/>
</dbReference>
<dbReference type="NCBIfam" id="TIGR00254">
    <property type="entry name" value="GGDEF"/>
    <property type="match status" value="1"/>
</dbReference>
<dbReference type="GO" id="GO:0052621">
    <property type="term" value="F:diguanylate cyclase activity"/>
    <property type="evidence" value="ECO:0007669"/>
    <property type="project" value="UniProtKB-EC"/>
</dbReference>
<dbReference type="RefSeq" id="WP_255227855.1">
    <property type="nucleotide sequence ID" value="NZ_JAJEKE010000011.1"/>
</dbReference>
<dbReference type="EC" id="2.7.7.65" evidence="4"/>
<evidence type="ECO:0000313" key="4">
    <source>
        <dbReference type="EMBL" id="MCQ1530334.1"/>
    </source>
</evidence>
<dbReference type="Gene3D" id="3.30.450.20">
    <property type="entry name" value="PAS domain"/>
    <property type="match status" value="2"/>
</dbReference>
<dbReference type="InterPro" id="IPR013655">
    <property type="entry name" value="PAS_fold_3"/>
</dbReference>
<accession>A0ABT1NGY0</accession>
<evidence type="ECO:0000313" key="5">
    <source>
        <dbReference type="Proteomes" id="UP001651880"/>
    </source>
</evidence>
<sequence>MPKNEPCFNDISVYNERLRQAYDIIEKSSIVVFEWSIGPGIPVKYLTDNISNYGYKTEDFYSGKIDYWDFVHKDDVESTKIAVYEKRASAAKEFKHTYRVVCKDGTIRWVEEWTLWERDSDGNPIAEKGIIRDITEQVETAEKLKLSEERYRKLFENACALICTFDNNGRFTSINNACADITGYSKYELLKMNILDLLLLSKENRRILTSDLINFVREVQNNSIELTILTKNKNEVILEGRLLIINDSDSAAEIQAVFQDVTLRKEAENKIFHLSYHDKLTDLYNRAYFDETLEKMDKTEEYPYSLIIGDMNGLKSTNDLFGHKAGDKLIQIMAGILRASCRKSDVISRIGGDEFAVVLPKCSSKEARNICNRIKKLCLTYEDDTIRPDIALGFSTKENTSKSNDDLILEADRKMYLDKPYVRSI</sequence>
<reference evidence="4 5" key="1">
    <citation type="submission" date="2021-10" db="EMBL/GenBank/DDBJ databases">
        <title>Lutispora strain m25 sp. nov., a thermophilic, non-spore-forming bacterium isolated from a lab-scale methanogenic bioreactor digesting anaerobic sludge.</title>
        <authorList>
            <person name="El Houari A."/>
            <person name="Mcdonald J."/>
        </authorList>
    </citation>
    <scope>NUCLEOTIDE SEQUENCE [LARGE SCALE GENOMIC DNA]</scope>
    <source>
        <strain evidence="5">m25</strain>
    </source>
</reference>
<dbReference type="Proteomes" id="UP001651880">
    <property type="component" value="Unassembled WGS sequence"/>
</dbReference>
<dbReference type="EMBL" id="JAJEKE010000011">
    <property type="protein sequence ID" value="MCQ1530334.1"/>
    <property type="molecule type" value="Genomic_DNA"/>
</dbReference>
<dbReference type="PROSITE" id="PS50113">
    <property type="entry name" value="PAC"/>
    <property type="match status" value="1"/>
</dbReference>
<evidence type="ECO:0000259" key="3">
    <source>
        <dbReference type="PROSITE" id="PS50887"/>
    </source>
</evidence>
<keyword evidence="5" id="KW-1185">Reference proteome</keyword>
<dbReference type="InterPro" id="IPR052155">
    <property type="entry name" value="Biofilm_reg_signaling"/>
</dbReference>
<dbReference type="CDD" id="cd01949">
    <property type="entry name" value="GGDEF"/>
    <property type="match status" value="1"/>
</dbReference>
<dbReference type="NCBIfam" id="TIGR00229">
    <property type="entry name" value="sensory_box"/>
    <property type="match status" value="2"/>
</dbReference>
<dbReference type="PROSITE" id="PS50887">
    <property type="entry name" value="GGDEF"/>
    <property type="match status" value="1"/>
</dbReference>
<dbReference type="InterPro" id="IPR029787">
    <property type="entry name" value="Nucleotide_cyclase"/>
</dbReference>
<dbReference type="SMART" id="SM00091">
    <property type="entry name" value="PAS"/>
    <property type="match status" value="1"/>
</dbReference>
<dbReference type="PROSITE" id="PS50112">
    <property type="entry name" value="PAS"/>
    <property type="match status" value="1"/>
</dbReference>
<dbReference type="InterPro" id="IPR000160">
    <property type="entry name" value="GGDEF_dom"/>
</dbReference>
<dbReference type="PANTHER" id="PTHR44757">
    <property type="entry name" value="DIGUANYLATE CYCLASE DGCP"/>
    <property type="match status" value="1"/>
</dbReference>
<comment type="caution">
    <text evidence="4">The sequence shown here is derived from an EMBL/GenBank/DDBJ whole genome shotgun (WGS) entry which is preliminary data.</text>
</comment>
<dbReference type="SUPFAM" id="SSF55073">
    <property type="entry name" value="Nucleotide cyclase"/>
    <property type="match status" value="1"/>
</dbReference>
<dbReference type="Pfam" id="PF08447">
    <property type="entry name" value="PAS_3"/>
    <property type="match status" value="1"/>
</dbReference>
<dbReference type="CDD" id="cd00130">
    <property type="entry name" value="PAS"/>
    <property type="match status" value="2"/>
</dbReference>
<dbReference type="InterPro" id="IPR000700">
    <property type="entry name" value="PAS-assoc_C"/>
</dbReference>
<dbReference type="SMART" id="SM00086">
    <property type="entry name" value="PAC"/>
    <property type="match status" value="2"/>
</dbReference>